<evidence type="ECO:0000313" key="2">
    <source>
        <dbReference type="EMBL" id="CAK9232133.1"/>
    </source>
</evidence>
<name>A0ABP0UYF5_9BRYO</name>
<organism evidence="2 3">
    <name type="scientific">Sphagnum troendelagicum</name>
    <dbReference type="NCBI Taxonomy" id="128251"/>
    <lineage>
        <taxon>Eukaryota</taxon>
        <taxon>Viridiplantae</taxon>
        <taxon>Streptophyta</taxon>
        <taxon>Embryophyta</taxon>
        <taxon>Bryophyta</taxon>
        <taxon>Sphagnophytina</taxon>
        <taxon>Sphagnopsida</taxon>
        <taxon>Sphagnales</taxon>
        <taxon>Sphagnaceae</taxon>
        <taxon>Sphagnum</taxon>
    </lineage>
</organism>
<evidence type="ECO:0000313" key="3">
    <source>
        <dbReference type="Proteomes" id="UP001497512"/>
    </source>
</evidence>
<keyword evidence="1" id="KW-0732">Signal</keyword>
<accession>A0ABP0UYF5</accession>
<feature type="chain" id="PRO_5046255795" evidence="1">
    <location>
        <begin position="17"/>
        <end position="325"/>
    </location>
</feature>
<sequence length="325" mass="36691">MCMWLYMWQCTLVVYAHMIIAKTLQDPVFTFSRSHDDDWMMSMMSWWLLFLTVLDVKLYLPDGGSCGALSPEQCMVQQEVGDLTLIAILLLSLGIIHLKILLSGSILGTVSAYIHDAVAVPNTRTTMHLNLRFSLHFNLHTSGTQVQGINLLKRARKDGIDEDPLLALVLEESPNEVDCLPCMSELHPRISWKELDCSSPYTSEYPSGQISFKLYDLDLGYFARNLRQQATYDQDAHPDSLHAVPQSMWDKLYADWAGAITKLVEGSQIVAGFWDQGYLKVKPGGGKDICLVYLFYTLCDPLVLKLVGDGYLTVFKENIRLLRGQ</sequence>
<gene>
    <name evidence="2" type="ORF">CSSPTR1EN2_LOCUS21105</name>
</gene>
<feature type="signal peptide" evidence="1">
    <location>
        <begin position="1"/>
        <end position="16"/>
    </location>
</feature>
<evidence type="ECO:0000256" key="1">
    <source>
        <dbReference type="SAM" id="SignalP"/>
    </source>
</evidence>
<protein>
    <submittedName>
        <fullName evidence="2">Uncharacterized protein</fullName>
    </submittedName>
</protein>
<dbReference type="Proteomes" id="UP001497512">
    <property type="component" value="Chromosome 7"/>
</dbReference>
<reference evidence="2" key="1">
    <citation type="submission" date="2024-02" db="EMBL/GenBank/DDBJ databases">
        <authorList>
            <consortium name="ELIXIR-Norway"/>
            <consortium name="Elixir Norway"/>
        </authorList>
    </citation>
    <scope>NUCLEOTIDE SEQUENCE</scope>
</reference>
<proteinExistence type="predicted"/>
<dbReference type="EMBL" id="OZ019899">
    <property type="protein sequence ID" value="CAK9232133.1"/>
    <property type="molecule type" value="Genomic_DNA"/>
</dbReference>
<keyword evidence="3" id="KW-1185">Reference proteome</keyword>